<evidence type="ECO:0000313" key="8">
    <source>
        <dbReference type="Proteomes" id="UP000619078"/>
    </source>
</evidence>
<organism evidence="7 8">
    <name type="scientific">Mucilaginibacter glaciei</name>
    <dbReference type="NCBI Taxonomy" id="2772109"/>
    <lineage>
        <taxon>Bacteria</taxon>
        <taxon>Pseudomonadati</taxon>
        <taxon>Bacteroidota</taxon>
        <taxon>Sphingobacteriia</taxon>
        <taxon>Sphingobacteriales</taxon>
        <taxon>Sphingobacteriaceae</taxon>
        <taxon>Mucilaginibacter</taxon>
    </lineage>
</organism>
<evidence type="ECO:0000256" key="2">
    <source>
        <dbReference type="ARBA" id="ARBA00022692"/>
    </source>
</evidence>
<keyword evidence="2 5" id="KW-0812">Transmembrane</keyword>
<dbReference type="RefSeq" id="WP_191163695.1">
    <property type="nucleotide sequence ID" value="NZ_JACWMX010000005.1"/>
</dbReference>
<sequence>MSNKLPNISQIRKYLNGELDADAMHRLEREAQDDPFLMDALEGFEHAGKNEVAGLKELQTRLQKRASKKEQRIVPMWYWGVAASVLIIAGVAGLFYKYSAPQQNTLVAQADKTATAPTELAPAIKSDLAKDSILKKPAPNAVVFDARKPKPSAIAKNRIIDPDRIVENMTEPPVGKPSAETIAAVIPKDSNDLSDMVMNGLALQKKKETQLAETTVAIDTSRRYQLALNSRVKGVQTSPNYNAPKQPVIIAGQVIAKDDGLPIPGVNIRVLGTTEGTLTDVNGKFALAGAKDKTVSVSSLGYESAQVNLNGKDSLNIALRPNNSSLAEVAVVPSGNVQKVNQGAHPARGWQDFKNYLKANAIPLDGITGTVKLQFTIEPNGQLTNLKVTKSLGPATDANALRLVTNGPAWYGNTNSKPEVVKVKVEYKK</sequence>
<dbReference type="EMBL" id="JACWMX010000005">
    <property type="protein sequence ID" value="MBD1393946.1"/>
    <property type="molecule type" value="Genomic_DNA"/>
</dbReference>
<dbReference type="InterPro" id="IPR006260">
    <property type="entry name" value="TonB/TolA_C"/>
</dbReference>
<gene>
    <name evidence="7" type="ORF">IDJ76_12630</name>
</gene>
<accession>A0A926NQ80</accession>
<proteinExistence type="predicted"/>
<dbReference type="GO" id="GO:0016020">
    <property type="term" value="C:membrane"/>
    <property type="evidence" value="ECO:0007669"/>
    <property type="project" value="UniProtKB-SubCell"/>
</dbReference>
<dbReference type="InterPro" id="IPR008969">
    <property type="entry name" value="CarboxyPept-like_regulatory"/>
</dbReference>
<dbReference type="Gene3D" id="3.30.1150.10">
    <property type="match status" value="1"/>
</dbReference>
<evidence type="ECO:0000256" key="3">
    <source>
        <dbReference type="ARBA" id="ARBA00022989"/>
    </source>
</evidence>
<evidence type="ECO:0000313" key="7">
    <source>
        <dbReference type="EMBL" id="MBD1393946.1"/>
    </source>
</evidence>
<evidence type="ECO:0000256" key="1">
    <source>
        <dbReference type="ARBA" id="ARBA00004167"/>
    </source>
</evidence>
<dbReference type="Proteomes" id="UP000619078">
    <property type="component" value="Unassembled WGS sequence"/>
</dbReference>
<name>A0A926NQ80_9SPHI</name>
<dbReference type="Pfam" id="PF13715">
    <property type="entry name" value="CarbopepD_reg_2"/>
    <property type="match status" value="1"/>
</dbReference>
<dbReference type="AlphaFoldDB" id="A0A926NQ80"/>
<dbReference type="SUPFAM" id="SSF74653">
    <property type="entry name" value="TolA/TonB C-terminal domain"/>
    <property type="match status" value="1"/>
</dbReference>
<comment type="subcellular location">
    <subcellularLocation>
        <location evidence="1">Membrane</location>
        <topology evidence="1">Single-pass membrane protein</topology>
    </subcellularLocation>
</comment>
<keyword evidence="3 5" id="KW-1133">Transmembrane helix</keyword>
<keyword evidence="4 5" id="KW-0472">Membrane</keyword>
<protein>
    <submittedName>
        <fullName evidence="7">TonB family protein</fullName>
    </submittedName>
</protein>
<comment type="caution">
    <text evidence="7">The sequence shown here is derived from an EMBL/GenBank/DDBJ whole genome shotgun (WGS) entry which is preliminary data.</text>
</comment>
<dbReference type="GO" id="GO:0055085">
    <property type="term" value="P:transmembrane transport"/>
    <property type="evidence" value="ECO:0007669"/>
    <property type="project" value="InterPro"/>
</dbReference>
<dbReference type="Gene3D" id="2.60.40.1120">
    <property type="entry name" value="Carboxypeptidase-like, regulatory domain"/>
    <property type="match status" value="1"/>
</dbReference>
<evidence type="ECO:0000256" key="5">
    <source>
        <dbReference type="SAM" id="Phobius"/>
    </source>
</evidence>
<evidence type="ECO:0000256" key="4">
    <source>
        <dbReference type="ARBA" id="ARBA00023136"/>
    </source>
</evidence>
<evidence type="ECO:0000259" key="6">
    <source>
        <dbReference type="Pfam" id="PF03544"/>
    </source>
</evidence>
<feature type="domain" description="TonB C-terminal" evidence="6">
    <location>
        <begin position="366"/>
        <end position="427"/>
    </location>
</feature>
<dbReference type="NCBIfam" id="TIGR01352">
    <property type="entry name" value="tonB_Cterm"/>
    <property type="match status" value="1"/>
</dbReference>
<reference evidence="7" key="1">
    <citation type="submission" date="2020-09" db="EMBL/GenBank/DDBJ databases">
        <title>Novel species of Mucilaginibacter isolated from a glacier on the Tibetan Plateau.</title>
        <authorList>
            <person name="Liu Q."/>
            <person name="Xin Y.-H."/>
        </authorList>
    </citation>
    <scope>NUCLEOTIDE SEQUENCE</scope>
    <source>
        <strain evidence="7">ZB1P21</strain>
    </source>
</reference>
<feature type="transmembrane region" description="Helical" evidence="5">
    <location>
        <begin position="76"/>
        <end position="96"/>
    </location>
</feature>
<dbReference type="InterPro" id="IPR037682">
    <property type="entry name" value="TonB_C"/>
</dbReference>
<dbReference type="SUPFAM" id="SSF49464">
    <property type="entry name" value="Carboxypeptidase regulatory domain-like"/>
    <property type="match status" value="1"/>
</dbReference>
<keyword evidence="8" id="KW-1185">Reference proteome</keyword>
<dbReference type="Pfam" id="PF03544">
    <property type="entry name" value="TonB_C"/>
    <property type="match status" value="1"/>
</dbReference>